<evidence type="ECO:0000313" key="1">
    <source>
        <dbReference type="EMBL" id="KAK7039281.1"/>
    </source>
</evidence>
<reference evidence="1 2" key="1">
    <citation type="submission" date="2024-01" db="EMBL/GenBank/DDBJ databases">
        <title>A draft genome for a cacao thread blight-causing isolate of Paramarasmius palmivorus.</title>
        <authorList>
            <person name="Baruah I.K."/>
            <person name="Bukari Y."/>
            <person name="Amoako-Attah I."/>
            <person name="Meinhardt L.W."/>
            <person name="Bailey B.A."/>
            <person name="Cohen S.P."/>
        </authorList>
    </citation>
    <scope>NUCLEOTIDE SEQUENCE [LARGE SCALE GENOMIC DNA]</scope>
    <source>
        <strain evidence="1 2">GH-12</strain>
    </source>
</reference>
<gene>
    <name evidence="1" type="ORF">VNI00_010186</name>
</gene>
<evidence type="ECO:0000313" key="2">
    <source>
        <dbReference type="Proteomes" id="UP001383192"/>
    </source>
</evidence>
<dbReference type="AlphaFoldDB" id="A0AAW0CJ10"/>
<proteinExistence type="predicted"/>
<dbReference type="PROSITE" id="PS50231">
    <property type="entry name" value="RICIN_B_LECTIN"/>
    <property type="match status" value="1"/>
</dbReference>
<comment type="caution">
    <text evidence="1">The sequence shown here is derived from an EMBL/GenBank/DDBJ whole genome shotgun (WGS) entry which is preliminary data.</text>
</comment>
<organism evidence="1 2">
    <name type="scientific">Paramarasmius palmivorus</name>
    <dbReference type="NCBI Taxonomy" id="297713"/>
    <lineage>
        <taxon>Eukaryota</taxon>
        <taxon>Fungi</taxon>
        <taxon>Dikarya</taxon>
        <taxon>Basidiomycota</taxon>
        <taxon>Agaricomycotina</taxon>
        <taxon>Agaricomycetes</taxon>
        <taxon>Agaricomycetidae</taxon>
        <taxon>Agaricales</taxon>
        <taxon>Marasmiineae</taxon>
        <taxon>Marasmiaceae</taxon>
        <taxon>Paramarasmius</taxon>
    </lineage>
</organism>
<sequence>MPAPVVLPDDRYLFTNVEFSNVAALLVPDEGAPLTSNPGGPNAITDENNIWNLTRLANGKYTIQNDRQLSFASVGNDPIIGDSVRGSKRTQQWSIEQQGNNYVISDTVTGGLDLYWGLTSADIGVQIQVSDDRNAPRNQWIITPVQ</sequence>
<dbReference type="EMBL" id="JAYKXP010000039">
    <property type="protein sequence ID" value="KAK7039281.1"/>
    <property type="molecule type" value="Genomic_DNA"/>
</dbReference>
<accession>A0AAW0CJ10</accession>
<keyword evidence="2" id="KW-1185">Reference proteome</keyword>
<dbReference type="Proteomes" id="UP001383192">
    <property type="component" value="Unassembled WGS sequence"/>
</dbReference>
<protein>
    <recommendedName>
        <fullName evidence="3">Ricin B lectin domain-containing protein</fullName>
    </recommendedName>
</protein>
<name>A0AAW0CJ10_9AGAR</name>
<dbReference type="SUPFAM" id="SSF50370">
    <property type="entry name" value="Ricin B-like lectins"/>
    <property type="match status" value="1"/>
</dbReference>
<dbReference type="InterPro" id="IPR035992">
    <property type="entry name" value="Ricin_B-like_lectins"/>
</dbReference>
<dbReference type="Gene3D" id="2.80.10.50">
    <property type="match status" value="1"/>
</dbReference>
<evidence type="ECO:0008006" key="3">
    <source>
        <dbReference type="Google" id="ProtNLM"/>
    </source>
</evidence>